<dbReference type="STRING" id="1168221.R7YND6"/>
<keyword evidence="6" id="KW-1185">Reference proteome</keyword>
<feature type="repeat" description="ANK" evidence="1">
    <location>
        <begin position="44"/>
        <end position="76"/>
    </location>
</feature>
<dbReference type="PANTHER" id="PTHR24149:SF14">
    <property type="entry name" value="ANKYRIN REPEAT DOMAIN 12"/>
    <property type="match status" value="1"/>
</dbReference>
<gene>
    <name evidence="5" type="ORF">W97_02639</name>
</gene>
<reference evidence="6" key="1">
    <citation type="submission" date="2012-06" db="EMBL/GenBank/DDBJ databases">
        <title>The genome sequence of Coniosporium apollinis CBS 100218.</title>
        <authorList>
            <consortium name="The Broad Institute Genome Sequencing Platform"/>
            <person name="Cuomo C."/>
            <person name="Gorbushina A."/>
            <person name="Noack S."/>
            <person name="Walker B."/>
            <person name="Young S.K."/>
            <person name="Zeng Q."/>
            <person name="Gargeya S."/>
            <person name="Fitzgerald M."/>
            <person name="Haas B."/>
            <person name="Abouelleil A."/>
            <person name="Alvarado L."/>
            <person name="Arachchi H.M."/>
            <person name="Berlin A.M."/>
            <person name="Chapman S.B."/>
            <person name="Goldberg J."/>
            <person name="Griggs A."/>
            <person name="Gujja S."/>
            <person name="Hansen M."/>
            <person name="Howarth C."/>
            <person name="Imamovic A."/>
            <person name="Larimer J."/>
            <person name="McCowan C."/>
            <person name="Montmayeur A."/>
            <person name="Murphy C."/>
            <person name="Neiman D."/>
            <person name="Pearson M."/>
            <person name="Priest M."/>
            <person name="Roberts A."/>
            <person name="Saif S."/>
            <person name="Shea T."/>
            <person name="Sisk P."/>
            <person name="Sykes S."/>
            <person name="Wortman J."/>
            <person name="Nusbaum C."/>
            <person name="Birren B."/>
        </authorList>
    </citation>
    <scope>NUCLEOTIDE SEQUENCE [LARGE SCALE GENOMIC DNA]</scope>
    <source>
        <strain evidence="6">CBS 100218</strain>
    </source>
</reference>
<accession>R7YND6</accession>
<dbReference type="Pfam" id="PF24513">
    <property type="entry name" value="DUF7593"/>
    <property type="match status" value="1"/>
</dbReference>
<dbReference type="OMA" id="HLEMINI"/>
<dbReference type="InterPro" id="IPR002110">
    <property type="entry name" value="Ankyrin_rpt"/>
</dbReference>
<organism evidence="5 6">
    <name type="scientific">Coniosporium apollinis (strain CBS 100218)</name>
    <name type="common">Rock-inhabiting black yeast</name>
    <dbReference type="NCBI Taxonomy" id="1168221"/>
    <lineage>
        <taxon>Eukaryota</taxon>
        <taxon>Fungi</taxon>
        <taxon>Dikarya</taxon>
        <taxon>Ascomycota</taxon>
        <taxon>Pezizomycotina</taxon>
        <taxon>Dothideomycetes</taxon>
        <taxon>Dothideomycetes incertae sedis</taxon>
        <taxon>Coniosporium</taxon>
    </lineage>
</organism>
<dbReference type="GeneID" id="19899950"/>
<proteinExistence type="predicted"/>
<dbReference type="InterPro" id="IPR036770">
    <property type="entry name" value="Ankyrin_rpt-contain_sf"/>
</dbReference>
<dbReference type="SUPFAM" id="SSF48403">
    <property type="entry name" value="Ankyrin repeat"/>
    <property type="match status" value="1"/>
</dbReference>
<evidence type="ECO:0000313" key="6">
    <source>
        <dbReference type="Proteomes" id="UP000016924"/>
    </source>
</evidence>
<evidence type="ECO:0000256" key="1">
    <source>
        <dbReference type="PROSITE-ProRule" id="PRU00023"/>
    </source>
</evidence>
<dbReference type="eggNOG" id="KOG0504">
    <property type="taxonomic scope" value="Eukaryota"/>
</dbReference>
<dbReference type="Pfam" id="PF12796">
    <property type="entry name" value="Ank_2"/>
    <property type="match status" value="1"/>
</dbReference>
<dbReference type="PANTHER" id="PTHR24149">
    <property type="entry name" value="ANKYRIN REPEAT DOMAIN-CONTAINING PROTEIN 12"/>
    <property type="match status" value="1"/>
</dbReference>
<sequence length="709" mass="80117">MPHKKNVDRFGATRLARECEKGDLKTVQGAYDAAPDELDQQDYAGITPLQKAALNGFPDVVKFLLQKGCRTDCQNSDRDTPLIDAVENGHFEVVKILLNVARVNPHHQNKQGQRALDVLREDVDDAEEIEKELRRAMQRESNGADESARDAGASQDASSTNLLYNEYNTETLRIKAAEGNMGAVAELLNSNIKPNMACGAAAARGGHDEILSILLGFGMKADPDPMKHSETPMLAAIGRGHLKVIKLLLEQDNFDPTRRNREGKTYWEVAEERRGPKWQQERDTLKEHYNEYRRQHQRSPKKSRARHLSPTRSQTNNRENGRKTTASSEPPKGRGRLVSARELQQRELQQHRELKRRRRVVADESESESDDSDVRGPVKPAAKAKPKPSYDAPRDNGLSSPEAPEKRLGRKSGSGERSRKSDTVPRDAPPPELDAMEDIKQETPEPIKTERLAKAERLAEAERLEAEKAAEKAAAEAREAEEAEKTRLATEQARIAAEKAQRDREERLQALPRALRRALQRGKNRPLHFDGEEMGISANFLPVHRVRFKEIDPDSPESHHDEWWILSFQAAGILGLPQLDLIEFPDWERHPVTEPQRQRFLRGYDLAQLAQDFRFPMEGCAEFDPQAIERVMAETRAQFLKMPLEWVRWDDFEAALRGGGYEHLANLKVTTASYIHVHDPAVVNGDVRKPRSFLDVILGSAAARNESHS</sequence>
<feature type="compositionally biased region" description="Basic and acidic residues" evidence="2">
    <location>
        <begin position="437"/>
        <end position="451"/>
    </location>
</feature>
<evidence type="ECO:0000313" key="5">
    <source>
        <dbReference type="EMBL" id="EON63412.1"/>
    </source>
</evidence>
<dbReference type="InterPro" id="IPR056015">
    <property type="entry name" value="DUF7593"/>
</dbReference>
<feature type="domain" description="KRIT1 ARM-repeats" evidence="4">
    <location>
        <begin position="156"/>
        <end position="293"/>
    </location>
</feature>
<dbReference type="PROSITE" id="PS50297">
    <property type="entry name" value="ANK_REP_REGION"/>
    <property type="match status" value="1"/>
</dbReference>
<dbReference type="Gene3D" id="1.25.40.20">
    <property type="entry name" value="Ankyrin repeat-containing domain"/>
    <property type="match status" value="2"/>
</dbReference>
<feature type="compositionally biased region" description="Basic residues" evidence="2">
    <location>
        <begin position="295"/>
        <end position="309"/>
    </location>
</feature>
<dbReference type="OrthoDB" id="194358at2759"/>
<feature type="compositionally biased region" description="Basic and acidic residues" evidence="2">
    <location>
        <begin position="463"/>
        <end position="488"/>
    </location>
</feature>
<evidence type="ECO:0000259" key="3">
    <source>
        <dbReference type="Pfam" id="PF24513"/>
    </source>
</evidence>
<evidence type="ECO:0000256" key="2">
    <source>
        <dbReference type="SAM" id="MobiDB-lite"/>
    </source>
</evidence>
<name>R7YND6_CONA1</name>
<feature type="domain" description="DUF7593" evidence="3">
    <location>
        <begin position="507"/>
        <end position="656"/>
    </location>
</feature>
<dbReference type="AlphaFoldDB" id="R7YND6"/>
<dbReference type="Pfam" id="PF24521">
    <property type="entry name" value="Ank_KRIT1"/>
    <property type="match status" value="1"/>
</dbReference>
<protein>
    <submittedName>
        <fullName evidence="5">Uncharacterized protein</fullName>
    </submittedName>
</protein>
<dbReference type="EMBL" id="JH767563">
    <property type="protein sequence ID" value="EON63412.1"/>
    <property type="molecule type" value="Genomic_DNA"/>
</dbReference>
<dbReference type="RefSeq" id="XP_007778729.1">
    <property type="nucleotide sequence ID" value="XM_007780539.1"/>
</dbReference>
<feature type="region of interest" description="Disordered" evidence="2">
    <location>
        <begin position="292"/>
        <end position="451"/>
    </location>
</feature>
<dbReference type="GO" id="GO:0005654">
    <property type="term" value="C:nucleoplasm"/>
    <property type="evidence" value="ECO:0007669"/>
    <property type="project" value="TreeGrafter"/>
</dbReference>
<feature type="compositionally biased region" description="Basic and acidic residues" evidence="2">
    <location>
        <begin position="343"/>
        <end position="352"/>
    </location>
</feature>
<dbReference type="SMART" id="SM00248">
    <property type="entry name" value="ANK"/>
    <property type="match status" value="4"/>
</dbReference>
<dbReference type="Proteomes" id="UP000016924">
    <property type="component" value="Unassembled WGS sequence"/>
</dbReference>
<keyword evidence="1" id="KW-0040">ANK repeat</keyword>
<feature type="compositionally biased region" description="Basic and acidic residues" evidence="2">
    <location>
        <begin position="403"/>
        <end position="425"/>
    </location>
</feature>
<feature type="compositionally biased region" description="Polar residues" evidence="2">
    <location>
        <begin position="310"/>
        <end position="328"/>
    </location>
</feature>
<dbReference type="HOGENOM" id="CLU_389320_0_0_1"/>
<feature type="region of interest" description="Disordered" evidence="2">
    <location>
        <begin position="463"/>
        <end position="489"/>
    </location>
</feature>
<dbReference type="InterPro" id="IPR053210">
    <property type="entry name" value="ANKRD12"/>
</dbReference>
<dbReference type="PROSITE" id="PS50088">
    <property type="entry name" value="ANK_REPEAT"/>
    <property type="match status" value="1"/>
</dbReference>
<evidence type="ECO:0000259" key="4">
    <source>
        <dbReference type="Pfam" id="PF24521"/>
    </source>
</evidence>
<feature type="region of interest" description="Disordered" evidence="2">
    <location>
        <begin position="135"/>
        <end position="157"/>
    </location>
</feature>
<dbReference type="InterPro" id="IPR056485">
    <property type="entry name" value="ARM_KRIT1"/>
</dbReference>